<protein>
    <submittedName>
        <fullName evidence="2">Histidine phosphatase family protein</fullName>
    </submittedName>
</protein>
<dbReference type="RefSeq" id="WP_187815349.1">
    <property type="nucleotide sequence ID" value="NZ_JACTVJ010000010.1"/>
</dbReference>
<accession>A0ABR7SH98</accession>
<evidence type="ECO:0000256" key="1">
    <source>
        <dbReference type="SAM" id="MobiDB-lite"/>
    </source>
</evidence>
<gene>
    <name evidence="2" type="ORF">H9Y04_20290</name>
</gene>
<keyword evidence="3" id="KW-1185">Reference proteome</keyword>
<dbReference type="Gene3D" id="3.40.50.1240">
    <property type="entry name" value="Phosphoglycerate mutase-like"/>
    <property type="match status" value="1"/>
</dbReference>
<dbReference type="Pfam" id="PF00300">
    <property type="entry name" value="His_Phos_1"/>
    <property type="match status" value="1"/>
</dbReference>
<name>A0ABR7SH98_9ACTN</name>
<dbReference type="EMBL" id="JACTVJ010000010">
    <property type="protein sequence ID" value="MBC9714891.1"/>
    <property type="molecule type" value="Genomic_DNA"/>
</dbReference>
<dbReference type="InterPro" id="IPR013078">
    <property type="entry name" value="His_Pase_superF_clade-1"/>
</dbReference>
<dbReference type="SUPFAM" id="SSF53254">
    <property type="entry name" value="Phosphoglycerate mutase-like"/>
    <property type="match status" value="1"/>
</dbReference>
<evidence type="ECO:0000313" key="3">
    <source>
        <dbReference type="Proteomes" id="UP000642284"/>
    </source>
</evidence>
<comment type="caution">
    <text evidence="2">The sequence shown here is derived from an EMBL/GenBank/DDBJ whole genome shotgun (WGS) entry which is preliminary data.</text>
</comment>
<feature type="region of interest" description="Disordered" evidence="1">
    <location>
        <begin position="1"/>
        <end position="23"/>
    </location>
</feature>
<organism evidence="2 3">
    <name type="scientific">Streptomyces polyasparticus</name>
    <dbReference type="NCBI Taxonomy" id="2767826"/>
    <lineage>
        <taxon>Bacteria</taxon>
        <taxon>Bacillati</taxon>
        <taxon>Actinomycetota</taxon>
        <taxon>Actinomycetes</taxon>
        <taxon>Kitasatosporales</taxon>
        <taxon>Streptomycetaceae</taxon>
        <taxon>Streptomyces</taxon>
    </lineage>
</organism>
<dbReference type="CDD" id="cd07040">
    <property type="entry name" value="HP"/>
    <property type="match status" value="1"/>
</dbReference>
<proteinExistence type="predicted"/>
<reference evidence="2 3" key="1">
    <citation type="submission" date="2020-08" db="EMBL/GenBank/DDBJ databases">
        <title>Genemic of Streptomyces polyaspartic.</title>
        <authorList>
            <person name="Liu W."/>
        </authorList>
    </citation>
    <scope>NUCLEOTIDE SEQUENCE [LARGE SCALE GENOMIC DNA]</scope>
    <source>
        <strain evidence="2 3">TRM66268-LWL</strain>
    </source>
</reference>
<feature type="compositionally biased region" description="Basic residues" evidence="1">
    <location>
        <begin position="9"/>
        <end position="21"/>
    </location>
</feature>
<dbReference type="InterPro" id="IPR029033">
    <property type="entry name" value="His_PPase_superfam"/>
</dbReference>
<evidence type="ECO:0000313" key="2">
    <source>
        <dbReference type="EMBL" id="MBC9714891.1"/>
    </source>
</evidence>
<dbReference type="Proteomes" id="UP000642284">
    <property type="component" value="Unassembled WGS sequence"/>
</dbReference>
<sequence length="182" mass="19336">MRWLEVRRHAPTKKGAARGRGSHLSAHGVALARTAGADSGPFASVVTSASPRAIETAIAMGWAVDDTVDLPSGYVEGEVAHHDQWTWPQPYVRYAELIGARGGLAAVAARHRGLWIEVVRSVPDGSGALIVSHGGSIEPALVAVLPAADHASWGAPFSHLDGVRLDFEDGRFIRARMRRAPA</sequence>